<protein>
    <submittedName>
        <fullName evidence="3">Uncharacterized protein</fullName>
    </submittedName>
</protein>
<evidence type="ECO:0000256" key="1">
    <source>
        <dbReference type="SAM" id="MobiDB-lite"/>
    </source>
</evidence>
<feature type="compositionally biased region" description="Low complexity" evidence="1">
    <location>
        <begin position="40"/>
        <end position="79"/>
    </location>
</feature>
<evidence type="ECO:0000256" key="2">
    <source>
        <dbReference type="SAM" id="Phobius"/>
    </source>
</evidence>
<evidence type="ECO:0000313" key="3">
    <source>
        <dbReference type="EMBL" id="PNW82360.1"/>
    </source>
</evidence>
<accession>A0A2K3DPB9</accession>
<keyword evidence="2" id="KW-0812">Transmembrane</keyword>
<reference evidence="3 4" key="1">
    <citation type="journal article" date="2007" name="Science">
        <title>The Chlamydomonas genome reveals the evolution of key animal and plant functions.</title>
        <authorList>
            <person name="Merchant S.S."/>
            <person name="Prochnik S.E."/>
            <person name="Vallon O."/>
            <person name="Harris E.H."/>
            <person name="Karpowicz S.J."/>
            <person name="Witman G.B."/>
            <person name="Terry A."/>
            <person name="Salamov A."/>
            <person name="Fritz-Laylin L.K."/>
            <person name="Marechal-Drouard L."/>
            <person name="Marshall W.F."/>
            <person name="Qu L.H."/>
            <person name="Nelson D.R."/>
            <person name="Sanderfoot A.A."/>
            <person name="Spalding M.H."/>
            <person name="Kapitonov V.V."/>
            <person name="Ren Q."/>
            <person name="Ferris P."/>
            <person name="Lindquist E."/>
            <person name="Shapiro H."/>
            <person name="Lucas S.M."/>
            <person name="Grimwood J."/>
            <person name="Schmutz J."/>
            <person name="Cardol P."/>
            <person name="Cerutti H."/>
            <person name="Chanfreau G."/>
            <person name="Chen C.L."/>
            <person name="Cognat V."/>
            <person name="Croft M.T."/>
            <person name="Dent R."/>
            <person name="Dutcher S."/>
            <person name="Fernandez E."/>
            <person name="Fukuzawa H."/>
            <person name="Gonzalez-Ballester D."/>
            <person name="Gonzalez-Halphen D."/>
            <person name="Hallmann A."/>
            <person name="Hanikenne M."/>
            <person name="Hippler M."/>
            <person name="Inwood W."/>
            <person name="Jabbari K."/>
            <person name="Kalanon M."/>
            <person name="Kuras R."/>
            <person name="Lefebvre P.A."/>
            <person name="Lemaire S.D."/>
            <person name="Lobanov A.V."/>
            <person name="Lohr M."/>
            <person name="Manuell A."/>
            <person name="Meier I."/>
            <person name="Mets L."/>
            <person name="Mittag M."/>
            <person name="Mittelmeier T."/>
            <person name="Moroney J.V."/>
            <person name="Moseley J."/>
            <person name="Napoli C."/>
            <person name="Nedelcu A.M."/>
            <person name="Niyogi K."/>
            <person name="Novoselov S.V."/>
            <person name="Paulsen I.T."/>
            <person name="Pazour G."/>
            <person name="Purton S."/>
            <person name="Ral J.P."/>
            <person name="Riano-Pachon D.M."/>
            <person name="Riekhof W."/>
            <person name="Rymarquis L."/>
            <person name="Schroda M."/>
            <person name="Stern D."/>
            <person name="Umen J."/>
            <person name="Willows R."/>
            <person name="Wilson N."/>
            <person name="Zimmer S.L."/>
            <person name="Allmer J."/>
            <person name="Balk J."/>
            <person name="Bisova K."/>
            <person name="Chen C.J."/>
            <person name="Elias M."/>
            <person name="Gendler K."/>
            <person name="Hauser C."/>
            <person name="Lamb M.R."/>
            <person name="Ledford H."/>
            <person name="Long J.C."/>
            <person name="Minagawa J."/>
            <person name="Page M.D."/>
            <person name="Pan J."/>
            <person name="Pootakham W."/>
            <person name="Roje S."/>
            <person name="Rose A."/>
            <person name="Stahlberg E."/>
            <person name="Terauchi A.M."/>
            <person name="Yang P."/>
            <person name="Ball S."/>
            <person name="Bowler C."/>
            <person name="Dieckmann C.L."/>
            <person name="Gladyshev V.N."/>
            <person name="Green P."/>
            <person name="Jorgensen R."/>
            <person name="Mayfield S."/>
            <person name="Mueller-Roeber B."/>
            <person name="Rajamani S."/>
            <person name="Sayre R.T."/>
            <person name="Brokstein P."/>
            <person name="Dubchak I."/>
            <person name="Goodstein D."/>
            <person name="Hornick L."/>
            <person name="Huang Y.W."/>
            <person name="Jhaveri J."/>
            <person name="Luo Y."/>
            <person name="Martinez D."/>
            <person name="Ngau W.C."/>
            <person name="Otillar B."/>
            <person name="Poliakov A."/>
            <person name="Porter A."/>
            <person name="Szajkowski L."/>
            <person name="Werner G."/>
            <person name="Zhou K."/>
            <person name="Grigoriev I.V."/>
            <person name="Rokhsar D.S."/>
            <person name="Grossman A.R."/>
        </authorList>
    </citation>
    <scope>NUCLEOTIDE SEQUENCE [LARGE SCALE GENOMIC DNA]</scope>
    <source>
        <strain evidence="4">CC-503</strain>
    </source>
</reference>
<feature type="transmembrane region" description="Helical" evidence="2">
    <location>
        <begin position="284"/>
        <end position="306"/>
    </location>
</feature>
<dbReference type="OrthoDB" id="10636833at2759"/>
<dbReference type="AlphaFoldDB" id="A0A2K3DPB9"/>
<gene>
    <name evidence="3" type="ORF">CHLRE_06g278246v5</name>
</gene>
<dbReference type="GeneID" id="66053715"/>
<keyword evidence="4" id="KW-1185">Reference proteome</keyword>
<name>A0A2K3DPB9_CHLRE</name>
<dbReference type="Gramene" id="PNW82360">
    <property type="protein sequence ID" value="PNW82360"/>
    <property type="gene ID" value="CHLRE_06g278246v5"/>
</dbReference>
<keyword evidence="2" id="KW-0472">Membrane</keyword>
<evidence type="ECO:0000313" key="4">
    <source>
        <dbReference type="Proteomes" id="UP000006906"/>
    </source>
</evidence>
<feature type="region of interest" description="Disordered" evidence="1">
    <location>
        <begin position="186"/>
        <end position="227"/>
    </location>
</feature>
<sequence length="389" mass="36900">MLAPSVQHGSAWPSLKPSATHGRRGLASGTGPRAQVLTGALAPRSPVSSSSPAAAMTAAATVSAAVTETASSSAGTAASQPVANKHDTSTSIWGSGPAGPRSTRGSGADTPASHDNSSRRDSLQNMFLSALASSGPAPFGPMFTPPLLAGAGAGGLAVNGPGYLTSGSAAASAAWQPRRHLSNTSAAALPTLRVPARSSPSQQSRSAGGATSTQQQREAQPAASPSSPSAAAAEFVAAATNQAAAATAAAIRTAIQAAAAVGAAGGAAPDIHIHGGWLGVARQVAAGLSALSFVSALSVTVVCGAIKAAAAVSGPAVVYAATSGAAGASSGAAATLHVFGAPPAYAVAAAVAGVLLGLVVSAVDAAWARRSSSGGSGIGSGNGTWSAAA</sequence>
<feature type="region of interest" description="Disordered" evidence="1">
    <location>
        <begin position="370"/>
        <end position="389"/>
    </location>
</feature>
<dbReference type="EMBL" id="CM008967">
    <property type="protein sequence ID" value="PNW82360.1"/>
    <property type="molecule type" value="Genomic_DNA"/>
</dbReference>
<proteinExistence type="predicted"/>
<dbReference type="KEGG" id="cre:CHLRE_06g278246v5"/>
<keyword evidence="2" id="KW-1133">Transmembrane helix</keyword>
<feature type="compositionally biased region" description="Low complexity" evidence="1">
    <location>
        <begin position="195"/>
        <end position="209"/>
    </location>
</feature>
<dbReference type="InParanoid" id="A0A2K3DPB9"/>
<organism evidence="3 4">
    <name type="scientific">Chlamydomonas reinhardtii</name>
    <name type="common">Chlamydomonas smithii</name>
    <dbReference type="NCBI Taxonomy" id="3055"/>
    <lineage>
        <taxon>Eukaryota</taxon>
        <taxon>Viridiplantae</taxon>
        <taxon>Chlorophyta</taxon>
        <taxon>core chlorophytes</taxon>
        <taxon>Chlorophyceae</taxon>
        <taxon>CS clade</taxon>
        <taxon>Chlamydomonadales</taxon>
        <taxon>Chlamydomonadaceae</taxon>
        <taxon>Chlamydomonas</taxon>
    </lineage>
</organism>
<feature type="transmembrane region" description="Helical" evidence="2">
    <location>
        <begin position="345"/>
        <end position="367"/>
    </location>
</feature>
<dbReference type="RefSeq" id="XP_042923870.1">
    <property type="nucleotide sequence ID" value="XM_043063166.1"/>
</dbReference>
<feature type="transmembrane region" description="Helical" evidence="2">
    <location>
        <begin position="318"/>
        <end position="339"/>
    </location>
</feature>
<feature type="region of interest" description="Disordered" evidence="1">
    <location>
        <begin position="1"/>
        <end position="122"/>
    </location>
</feature>
<dbReference type="Proteomes" id="UP000006906">
    <property type="component" value="Chromosome 6"/>
</dbReference>